<evidence type="ECO:0000313" key="2">
    <source>
        <dbReference type="Proteomes" id="UP000608513"/>
    </source>
</evidence>
<dbReference type="RefSeq" id="WP_187074186.1">
    <property type="nucleotide sequence ID" value="NZ_JACORT010000001.1"/>
</dbReference>
<gene>
    <name evidence="1" type="ORF">H8N03_00625</name>
</gene>
<evidence type="ECO:0000313" key="1">
    <source>
        <dbReference type="EMBL" id="MBC5781424.1"/>
    </source>
</evidence>
<dbReference type="Proteomes" id="UP000608513">
    <property type="component" value="Unassembled WGS sequence"/>
</dbReference>
<proteinExistence type="predicted"/>
<dbReference type="AlphaFoldDB" id="A0A923MN11"/>
<reference evidence="1" key="1">
    <citation type="submission" date="2020-08" db="EMBL/GenBank/DDBJ databases">
        <title>Ramlibacter sp. USB13 16S ribosomal RNA gene genome sequencing and assembly.</title>
        <authorList>
            <person name="Kang M."/>
        </authorList>
    </citation>
    <scope>NUCLEOTIDE SEQUENCE</scope>
    <source>
        <strain evidence="1">USB13</strain>
    </source>
</reference>
<protein>
    <submittedName>
        <fullName evidence="1">Uncharacterized protein</fullName>
    </submittedName>
</protein>
<keyword evidence="2" id="KW-1185">Reference proteome</keyword>
<accession>A0A923MN11</accession>
<sequence>MASRPEARAARDPNLWVEPVGSTIVARLRGAPTAEMLRECEQRVVELARDTKHVRVLYDALELVAPEVQLVLLHQQLAAERGASLGAASLRTAILVADTRSAYLARIAFGQVGEDHCRVFYNDLGAAMKWLEAPEA</sequence>
<comment type="caution">
    <text evidence="1">The sequence shown here is derived from an EMBL/GenBank/DDBJ whole genome shotgun (WGS) entry which is preliminary data.</text>
</comment>
<name>A0A923MN11_9BURK</name>
<dbReference type="EMBL" id="JACORT010000001">
    <property type="protein sequence ID" value="MBC5781424.1"/>
    <property type="molecule type" value="Genomic_DNA"/>
</dbReference>
<organism evidence="1 2">
    <name type="scientific">Ramlibacter cellulosilyticus</name>
    <dbReference type="NCBI Taxonomy" id="2764187"/>
    <lineage>
        <taxon>Bacteria</taxon>
        <taxon>Pseudomonadati</taxon>
        <taxon>Pseudomonadota</taxon>
        <taxon>Betaproteobacteria</taxon>
        <taxon>Burkholderiales</taxon>
        <taxon>Comamonadaceae</taxon>
        <taxon>Ramlibacter</taxon>
    </lineage>
</organism>